<dbReference type="Proteomes" id="UP000255082">
    <property type="component" value="Unassembled WGS sequence"/>
</dbReference>
<reference evidence="2 3" key="1">
    <citation type="submission" date="2018-06" db="EMBL/GenBank/DDBJ databases">
        <authorList>
            <consortium name="Pathogen Informatics"/>
            <person name="Doyle S."/>
        </authorList>
    </citation>
    <scope>NUCLEOTIDE SEQUENCE [LARGE SCALE GENOMIC DNA]</scope>
    <source>
        <strain evidence="2 3">NCTC13184</strain>
    </source>
</reference>
<organism evidence="2 3">
    <name type="scientific">Nocardia africana</name>
    <dbReference type="NCBI Taxonomy" id="134964"/>
    <lineage>
        <taxon>Bacteria</taxon>
        <taxon>Bacillati</taxon>
        <taxon>Actinomycetota</taxon>
        <taxon>Actinomycetes</taxon>
        <taxon>Mycobacteriales</taxon>
        <taxon>Nocardiaceae</taxon>
        <taxon>Nocardia</taxon>
    </lineage>
</organism>
<dbReference type="EMBL" id="UGRU01000002">
    <property type="protein sequence ID" value="SUH71875.1"/>
    <property type="molecule type" value="Genomic_DNA"/>
</dbReference>
<protein>
    <submittedName>
        <fullName evidence="2">Uncharacterized protein</fullName>
    </submittedName>
</protein>
<dbReference type="AlphaFoldDB" id="A0A379X5G2"/>
<accession>A0A379X5G2</accession>
<name>A0A379X5G2_9NOCA</name>
<evidence type="ECO:0000313" key="2">
    <source>
        <dbReference type="EMBL" id="SUH71875.1"/>
    </source>
</evidence>
<evidence type="ECO:0000256" key="1">
    <source>
        <dbReference type="SAM" id="MobiDB-lite"/>
    </source>
</evidence>
<gene>
    <name evidence="2" type="ORF">NCTC13184_07311</name>
</gene>
<sequence>MTGLLNHGRVRADAAPPHTPRPSENGVMSHIPLRPLPPRGRHLSVAHAVAPPMNQRAPIWDRPVPHEESRPPLVWLMGAHGGAGVSTLSRMLAPTADCGRQWPAVLGGESPFIVLVARETIEGLSRAHHLLRQWHSGLAGDRSVLLGLVTCAYQSGRQPKQIRQYLDVMWDLVPEDGRWRIEWQPTWPLTEMKELPVWTPGSIAPTKGPDPLAAVRNVGESLIKTVTAAMRPTSEGDLK</sequence>
<evidence type="ECO:0000313" key="3">
    <source>
        <dbReference type="Proteomes" id="UP000255082"/>
    </source>
</evidence>
<feature type="region of interest" description="Disordered" evidence="1">
    <location>
        <begin position="1"/>
        <end position="28"/>
    </location>
</feature>
<proteinExistence type="predicted"/>